<evidence type="ECO:0000256" key="1">
    <source>
        <dbReference type="ARBA" id="ARBA00004141"/>
    </source>
</evidence>
<reference evidence="6 7" key="1">
    <citation type="submission" date="2021-03" db="EMBL/GenBank/DDBJ databases">
        <title>Sequencing the genomes of 1000 actinobacteria strains.</title>
        <authorList>
            <person name="Klenk H.-P."/>
        </authorList>
    </citation>
    <scope>NUCLEOTIDE SEQUENCE [LARGE SCALE GENOMIC DNA]</scope>
    <source>
        <strain evidence="6 7">DSM 15797</strain>
    </source>
</reference>
<feature type="domain" description="Cation/H+ exchanger transmembrane" evidence="5">
    <location>
        <begin position="2"/>
        <end position="49"/>
    </location>
</feature>
<evidence type="ECO:0000256" key="3">
    <source>
        <dbReference type="ARBA" id="ARBA00022989"/>
    </source>
</evidence>
<dbReference type="InterPro" id="IPR006153">
    <property type="entry name" value="Cation/H_exchanger_TM"/>
</dbReference>
<keyword evidence="4" id="KW-0472">Membrane</keyword>
<keyword evidence="2" id="KW-0812">Transmembrane</keyword>
<evidence type="ECO:0000259" key="5">
    <source>
        <dbReference type="Pfam" id="PF00999"/>
    </source>
</evidence>
<protein>
    <submittedName>
        <fullName evidence="6">Kef-type K+ transport system membrane component KefB</fullName>
    </submittedName>
</protein>
<dbReference type="Gene3D" id="1.20.1530.20">
    <property type="match status" value="1"/>
</dbReference>
<evidence type="ECO:0000313" key="6">
    <source>
        <dbReference type="EMBL" id="MBP2386332.1"/>
    </source>
</evidence>
<evidence type="ECO:0000313" key="7">
    <source>
        <dbReference type="Proteomes" id="UP001296993"/>
    </source>
</evidence>
<organism evidence="6 7">
    <name type="scientific">Paeniglutamicibacter kerguelensis</name>
    <dbReference type="NCBI Taxonomy" id="254788"/>
    <lineage>
        <taxon>Bacteria</taxon>
        <taxon>Bacillati</taxon>
        <taxon>Actinomycetota</taxon>
        <taxon>Actinomycetes</taxon>
        <taxon>Micrococcales</taxon>
        <taxon>Micrococcaceae</taxon>
        <taxon>Paeniglutamicibacter</taxon>
    </lineage>
</organism>
<comment type="subcellular location">
    <subcellularLocation>
        <location evidence="1">Membrane</location>
        <topology evidence="1">Multi-pass membrane protein</topology>
    </subcellularLocation>
</comment>
<proteinExistence type="predicted"/>
<dbReference type="InterPro" id="IPR038770">
    <property type="entry name" value="Na+/solute_symporter_sf"/>
</dbReference>
<keyword evidence="7" id="KW-1185">Reference proteome</keyword>
<comment type="caution">
    <text evidence="6">The sequence shown here is derived from an EMBL/GenBank/DDBJ whole genome shotgun (WGS) entry which is preliminary data.</text>
</comment>
<sequence length="56" mass="6053">MVIEILLGITVGPSLLGWARSNGRILLSEFGLALLFFVAGNEIDFALIRGRPLRGV</sequence>
<evidence type="ECO:0000256" key="2">
    <source>
        <dbReference type="ARBA" id="ARBA00022692"/>
    </source>
</evidence>
<name>A0ABS4XCY1_9MICC</name>
<dbReference type="Proteomes" id="UP001296993">
    <property type="component" value="Unassembled WGS sequence"/>
</dbReference>
<keyword evidence="3" id="KW-1133">Transmembrane helix</keyword>
<evidence type="ECO:0000256" key="4">
    <source>
        <dbReference type="ARBA" id="ARBA00023136"/>
    </source>
</evidence>
<dbReference type="EMBL" id="JAGIOF010000001">
    <property type="protein sequence ID" value="MBP2386332.1"/>
    <property type="molecule type" value="Genomic_DNA"/>
</dbReference>
<gene>
    <name evidence="6" type="ORF">JOF47_001843</name>
</gene>
<accession>A0ABS4XCY1</accession>
<dbReference type="Pfam" id="PF00999">
    <property type="entry name" value="Na_H_Exchanger"/>
    <property type="match status" value="1"/>
</dbReference>